<dbReference type="Proteomes" id="UP000085678">
    <property type="component" value="Unplaced"/>
</dbReference>
<dbReference type="KEGG" id="lak:106171791"/>
<evidence type="ECO:0000313" key="7">
    <source>
        <dbReference type="RefSeq" id="XP_013407715.1"/>
    </source>
</evidence>
<keyword evidence="6" id="KW-1185">Reference proteome</keyword>
<evidence type="ECO:0000259" key="5">
    <source>
        <dbReference type="SMART" id="SM00013"/>
    </source>
</evidence>
<dbReference type="Gene3D" id="3.80.10.10">
    <property type="entry name" value="Ribonuclease Inhibitor"/>
    <property type="match status" value="1"/>
</dbReference>
<dbReference type="PANTHER" id="PTHR24369">
    <property type="entry name" value="ANTIGEN BSP, PUTATIVE-RELATED"/>
    <property type="match status" value="1"/>
</dbReference>
<dbReference type="GO" id="GO:0005886">
    <property type="term" value="C:plasma membrane"/>
    <property type="evidence" value="ECO:0007669"/>
    <property type="project" value="TreeGrafter"/>
</dbReference>
<dbReference type="AlphaFoldDB" id="A0A1S3JBD1"/>
<evidence type="ECO:0000256" key="3">
    <source>
        <dbReference type="ARBA" id="ARBA00022737"/>
    </source>
</evidence>
<sequence>MHIATEAPGGYLCIILFLLLFCNGTTCSGVDGDSFVEQCPKECRCYSTPPSNHTVDCSGRSIRSIPLGIPRNTTVLDLRNIGLSEIPANSLSHLENQNVLYLEGDDVTAFNENSFVGLKALGYFNLFPIDPGKNIDYNAFPPTLFRELTSLKSFGEMGSGKNVQQDYIDRTIALLHKLEESFWSHLSQGNVLFGPGYSNISSLKRLVFKMHSSAVTQLQKEAFFWLKNCPIEKLAFIGYDINRAEPDMLYIFPRLKELYLECSSFLSLQNEGDFICGLENNTSIETIRMKNVFLRSFSQWKISATALICLENTDIDYIYFDAGYVDKDLLQPRLVTCTFHTMMVMISG</sequence>
<feature type="signal peptide" evidence="4">
    <location>
        <begin position="1"/>
        <end position="27"/>
    </location>
</feature>
<evidence type="ECO:0000313" key="6">
    <source>
        <dbReference type="Proteomes" id="UP000085678"/>
    </source>
</evidence>
<dbReference type="SUPFAM" id="SSF52058">
    <property type="entry name" value="L domain-like"/>
    <property type="match status" value="1"/>
</dbReference>
<keyword evidence="1" id="KW-0433">Leucine-rich repeat</keyword>
<name>A0A1S3JBD1_LINAN</name>
<dbReference type="InParanoid" id="A0A1S3JBD1"/>
<gene>
    <name evidence="7" type="primary">LOC106171791</name>
</gene>
<dbReference type="OrthoDB" id="676979at2759"/>
<proteinExistence type="predicted"/>
<organism evidence="6 7">
    <name type="scientific">Lingula anatina</name>
    <name type="common">Brachiopod</name>
    <name type="synonym">Lingula unguis</name>
    <dbReference type="NCBI Taxonomy" id="7574"/>
    <lineage>
        <taxon>Eukaryota</taxon>
        <taxon>Metazoa</taxon>
        <taxon>Spiralia</taxon>
        <taxon>Lophotrochozoa</taxon>
        <taxon>Brachiopoda</taxon>
        <taxon>Linguliformea</taxon>
        <taxon>Lingulata</taxon>
        <taxon>Lingulida</taxon>
        <taxon>Linguloidea</taxon>
        <taxon>Lingulidae</taxon>
        <taxon>Lingula</taxon>
    </lineage>
</organism>
<dbReference type="RefSeq" id="XP_013407715.1">
    <property type="nucleotide sequence ID" value="XM_013552261.1"/>
</dbReference>
<accession>A0A1S3JBD1</accession>
<evidence type="ECO:0000256" key="1">
    <source>
        <dbReference type="ARBA" id="ARBA00022614"/>
    </source>
</evidence>
<dbReference type="SMART" id="SM00013">
    <property type="entry name" value="LRRNT"/>
    <property type="match status" value="1"/>
</dbReference>
<evidence type="ECO:0000256" key="4">
    <source>
        <dbReference type="SAM" id="SignalP"/>
    </source>
</evidence>
<feature type="chain" id="PRO_5010222790" evidence="4">
    <location>
        <begin position="28"/>
        <end position="348"/>
    </location>
</feature>
<protein>
    <submittedName>
        <fullName evidence="7">Leucine-rich repeat-containing G-protein coupled receptor 4-like</fullName>
    </submittedName>
</protein>
<feature type="domain" description="LRRNT" evidence="5">
    <location>
        <begin position="38"/>
        <end position="75"/>
    </location>
</feature>
<dbReference type="InterPro" id="IPR000372">
    <property type="entry name" value="LRRNT"/>
</dbReference>
<evidence type="ECO:0000256" key="2">
    <source>
        <dbReference type="ARBA" id="ARBA00022729"/>
    </source>
</evidence>
<keyword evidence="2 4" id="KW-0732">Signal</keyword>
<dbReference type="InterPro" id="IPR032675">
    <property type="entry name" value="LRR_dom_sf"/>
</dbReference>
<dbReference type="GeneID" id="106171791"/>
<keyword evidence="3" id="KW-0677">Repeat</keyword>
<dbReference type="PANTHER" id="PTHR24369:SF210">
    <property type="entry name" value="CHAOPTIN-RELATED"/>
    <property type="match status" value="1"/>
</dbReference>
<dbReference type="InterPro" id="IPR050541">
    <property type="entry name" value="LRR_TM_domain-containing"/>
</dbReference>
<reference evidence="7" key="1">
    <citation type="submission" date="2025-08" db="UniProtKB">
        <authorList>
            <consortium name="RefSeq"/>
        </authorList>
    </citation>
    <scope>IDENTIFICATION</scope>
    <source>
        <tissue evidence="7">Gonads</tissue>
    </source>
</reference>